<evidence type="ECO:0000256" key="4">
    <source>
        <dbReference type="ARBA" id="ARBA00023216"/>
    </source>
</evidence>
<reference evidence="7 8" key="1">
    <citation type="journal article" date="2024" name="Plant J.">
        <title>Genome sequences and population genomics reveal climatic adaptation and genomic divergence between two closely related sweetgum species.</title>
        <authorList>
            <person name="Xu W.Q."/>
            <person name="Ren C.Q."/>
            <person name="Zhang X.Y."/>
            <person name="Comes H.P."/>
            <person name="Liu X.H."/>
            <person name="Li Y.G."/>
            <person name="Kettle C.J."/>
            <person name="Jalonen R."/>
            <person name="Gaisberger H."/>
            <person name="Ma Y.Z."/>
            <person name="Qiu Y.X."/>
        </authorList>
    </citation>
    <scope>NUCLEOTIDE SEQUENCE [LARGE SCALE GENOMIC DNA]</scope>
    <source>
        <strain evidence="7">Hangzhou</strain>
    </source>
</reference>
<dbReference type="Gene3D" id="1.10.220.10">
    <property type="entry name" value="Annexin"/>
    <property type="match status" value="4"/>
</dbReference>
<dbReference type="SMART" id="SM00335">
    <property type="entry name" value="ANX"/>
    <property type="match status" value="3"/>
</dbReference>
<dbReference type="GO" id="GO:0001786">
    <property type="term" value="F:phosphatidylserine binding"/>
    <property type="evidence" value="ECO:0007669"/>
    <property type="project" value="TreeGrafter"/>
</dbReference>
<dbReference type="PROSITE" id="PS51897">
    <property type="entry name" value="ANNEXIN_2"/>
    <property type="match status" value="3"/>
</dbReference>
<keyword evidence="4" id="KW-0041">Annexin</keyword>
<dbReference type="GO" id="GO:0009408">
    <property type="term" value="P:response to heat"/>
    <property type="evidence" value="ECO:0007669"/>
    <property type="project" value="TreeGrafter"/>
</dbReference>
<dbReference type="SUPFAM" id="SSF47874">
    <property type="entry name" value="Annexin"/>
    <property type="match status" value="1"/>
</dbReference>
<keyword evidence="1 6" id="KW-0479">Metal-binding</keyword>
<dbReference type="InterPro" id="IPR018502">
    <property type="entry name" value="Annexin_repeat"/>
</dbReference>
<dbReference type="GO" id="GO:0009409">
    <property type="term" value="P:response to cold"/>
    <property type="evidence" value="ECO:0007669"/>
    <property type="project" value="TreeGrafter"/>
</dbReference>
<evidence type="ECO:0000256" key="5">
    <source>
        <dbReference type="ARBA" id="ARBA00023302"/>
    </source>
</evidence>
<gene>
    <name evidence="7" type="ORF">L1049_009457</name>
</gene>
<dbReference type="InterPro" id="IPR009118">
    <property type="entry name" value="AnnexinD_plant"/>
</dbReference>
<dbReference type="PRINTS" id="PR00196">
    <property type="entry name" value="ANNEXIN"/>
</dbReference>
<keyword evidence="3 6" id="KW-0106">Calcium</keyword>
<keyword evidence="5" id="KW-0111">Calcium/phospholipid-binding</keyword>
<name>A0AAP0S9B9_LIQFO</name>
<evidence type="ECO:0000256" key="6">
    <source>
        <dbReference type="PIRSR" id="PIRSR609118-1"/>
    </source>
</evidence>
<evidence type="ECO:0000313" key="8">
    <source>
        <dbReference type="Proteomes" id="UP001415857"/>
    </source>
</evidence>
<dbReference type="InterPro" id="IPR001464">
    <property type="entry name" value="Annexin"/>
</dbReference>
<dbReference type="GO" id="GO:0005737">
    <property type="term" value="C:cytoplasm"/>
    <property type="evidence" value="ECO:0007669"/>
    <property type="project" value="TreeGrafter"/>
</dbReference>
<accession>A0AAP0S9B9</accession>
<organism evidence="7 8">
    <name type="scientific">Liquidambar formosana</name>
    <name type="common">Formosan gum</name>
    <dbReference type="NCBI Taxonomy" id="63359"/>
    <lineage>
        <taxon>Eukaryota</taxon>
        <taxon>Viridiplantae</taxon>
        <taxon>Streptophyta</taxon>
        <taxon>Embryophyta</taxon>
        <taxon>Tracheophyta</taxon>
        <taxon>Spermatophyta</taxon>
        <taxon>Magnoliopsida</taxon>
        <taxon>eudicotyledons</taxon>
        <taxon>Gunneridae</taxon>
        <taxon>Pentapetalae</taxon>
        <taxon>Saxifragales</taxon>
        <taxon>Altingiaceae</taxon>
        <taxon>Liquidambar</taxon>
    </lineage>
</organism>
<evidence type="ECO:0008006" key="9">
    <source>
        <dbReference type="Google" id="ProtNLM"/>
    </source>
</evidence>
<dbReference type="PANTHER" id="PTHR10502:SF190">
    <property type="entry name" value="OS09G0453300 PROTEIN"/>
    <property type="match status" value="1"/>
</dbReference>
<proteinExistence type="predicted"/>
<dbReference type="GO" id="GO:0005509">
    <property type="term" value="F:calcium ion binding"/>
    <property type="evidence" value="ECO:0007669"/>
    <property type="project" value="InterPro"/>
</dbReference>
<dbReference type="EMBL" id="JBBPBK010000002">
    <property type="protein sequence ID" value="KAK9291269.1"/>
    <property type="molecule type" value="Genomic_DNA"/>
</dbReference>
<evidence type="ECO:0000256" key="1">
    <source>
        <dbReference type="ARBA" id="ARBA00022723"/>
    </source>
</evidence>
<evidence type="ECO:0000313" key="7">
    <source>
        <dbReference type="EMBL" id="KAK9291269.1"/>
    </source>
</evidence>
<dbReference type="Pfam" id="PF00191">
    <property type="entry name" value="Annexin"/>
    <property type="match status" value="3"/>
</dbReference>
<feature type="binding site" evidence="6">
    <location>
        <position position="37"/>
    </location>
    <ligand>
        <name>Ca(2+)</name>
        <dbReference type="ChEBI" id="CHEBI:29108"/>
        <label>1</label>
    </ligand>
</feature>
<dbReference type="PRINTS" id="PR01814">
    <property type="entry name" value="ANNEXINPLANT"/>
</dbReference>
<dbReference type="GO" id="GO:0009651">
    <property type="term" value="P:response to salt stress"/>
    <property type="evidence" value="ECO:0007669"/>
    <property type="project" value="TreeGrafter"/>
</dbReference>
<dbReference type="GO" id="GO:0005886">
    <property type="term" value="C:plasma membrane"/>
    <property type="evidence" value="ECO:0007669"/>
    <property type="project" value="TreeGrafter"/>
</dbReference>
<evidence type="ECO:0000256" key="2">
    <source>
        <dbReference type="ARBA" id="ARBA00022737"/>
    </source>
</evidence>
<evidence type="ECO:0000256" key="3">
    <source>
        <dbReference type="ARBA" id="ARBA00022837"/>
    </source>
</evidence>
<dbReference type="AlphaFoldDB" id="A0AAP0S9B9"/>
<keyword evidence="8" id="KW-1185">Reference proteome</keyword>
<dbReference type="PANTHER" id="PTHR10502">
    <property type="entry name" value="ANNEXIN"/>
    <property type="match status" value="1"/>
</dbReference>
<dbReference type="InterPro" id="IPR037104">
    <property type="entry name" value="Annexin_sf"/>
</dbReference>
<dbReference type="FunFam" id="1.10.220.10:FF:000001">
    <property type="entry name" value="Annexin"/>
    <property type="match status" value="1"/>
</dbReference>
<dbReference type="Proteomes" id="UP001415857">
    <property type="component" value="Unassembled WGS sequence"/>
</dbReference>
<sequence>MSCESETNLCSFMATKILTSSSHSFENDCKEIHDSWGGLNHLVQALAGRTQLERRQIRGTYMAMYGEDLISCLQRNNMISSQRNEAAGVSTKTFAALSLWMLDPNERDAIVAREALEQGDTNYKALVEIFAGRKSSHILLIKQAYYTTFRRQLDQDIAKIEPPHPYQRILVALATSHKAHHTDVSQHIAKCDARRLYETGEGRSGAIEEGVVLEIFSKRSIPQLKLTLSSYKHIYGHDYTKSLIKENCGEFEDALKSVVKCMYTPGKYFAKALYTSIKGTTKDKDALVRVMVSRAEADMDEIQRIFKKKYGMELRDSICESIPCGDYRDFLVALAIKTCND</sequence>
<keyword evidence="2" id="KW-0677">Repeat</keyword>
<comment type="caution">
    <text evidence="7">The sequence shown here is derived from an EMBL/GenBank/DDBJ whole genome shotgun (WGS) entry which is preliminary data.</text>
</comment>
<protein>
    <recommendedName>
        <fullName evidence="9">Annexin</fullName>
    </recommendedName>
</protein>
<feature type="binding site" evidence="6">
    <location>
        <position position="277"/>
    </location>
    <ligand>
        <name>Ca(2+)</name>
        <dbReference type="ChEBI" id="CHEBI:29108"/>
        <label>1</label>
    </ligand>
</feature>
<dbReference type="GO" id="GO:0005544">
    <property type="term" value="F:calcium-dependent phospholipid binding"/>
    <property type="evidence" value="ECO:0007669"/>
    <property type="project" value="UniProtKB-KW"/>
</dbReference>
<dbReference type="GO" id="GO:0009414">
    <property type="term" value="P:response to water deprivation"/>
    <property type="evidence" value="ECO:0007669"/>
    <property type="project" value="TreeGrafter"/>
</dbReference>